<evidence type="ECO:0000313" key="3">
    <source>
        <dbReference type="Proteomes" id="UP000027222"/>
    </source>
</evidence>
<protein>
    <recommendedName>
        <fullName evidence="1">DUF6699 domain-containing protein</fullName>
    </recommendedName>
</protein>
<dbReference type="EMBL" id="KL142402">
    <property type="protein sequence ID" value="KDR69401.1"/>
    <property type="molecule type" value="Genomic_DNA"/>
</dbReference>
<reference evidence="3" key="1">
    <citation type="journal article" date="2014" name="Proc. Natl. Acad. Sci. U.S.A.">
        <title>Extensive sampling of basidiomycete genomes demonstrates inadequacy of the white-rot/brown-rot paradigm for wood decay fungi.</title>
        <authorList>
            <person name="Riley R."/>
            <person name="Salamov A.A."/>
            <person name="Brown D.W."/>
            <person name="Nagy L.G."/>
            <person name="Floudas D."/>
            <person name="Held B.W."/>
            <person name="Levasseur A."/>
            <person name="Lombard V."/>
            <person name="Morin E."/>
            <person name="Otillar R."/>
            <person name="Lindquist E.A."/>
            <person name="Sun H."/>
            <person name="LaButti K.M."/>
            <person name="Schmutz J."/>
            <person name="Jabbour D."/>
            <person name="Luo H."/>
            <person name="Baker S.E."/>
            <person name="Pisabarro A.G."/>
            <person name="Walton J.D."/>
            <person name="Blanchette R.A."/>
            <person name="Henrissat B."/>
            <person name="Martin F."/>
            <person name="Cullen D."/>
            <person name="Hibbett D.S."/>
            <person name="Grigoriev I.V."/>
        </authorList>
    </citation>
    <scope>NUCLEOTIDE SEQUENCE [LARGE SCALE GENOMIC DNA]</scope>
    <source>
        <strain evidence="3">CBS 339.88</strain>
    </source>
</reference>
<organism evidence="2 3">
    <name type="scientific">Galerina marginata (strain CBS 339.88)</name>
    <dbReference type="NCBI Taxonomy" id="685588"/>
    <lineage>
        <taxon>Eukaryota</taxon>
        <taxon>Fungi</taxon>
        <taxon>Dikarya</taxon>
        <taxon>Basidiomycota</taxon>
        <taxon>Agaricomycotina</taxon>
        <taxon>Agaricomycetes</taxon>
        <taxon>Agaricomycetidae</taxon>
        <taxon>Agaricales</taxon>
        <taxon>Agaricineae</taxon>
        <taxon>Strophariaceae</taxon>
        <taxon>Galerina</taxon>
    </lineage>
</organism>
<proteinExistence type="predicted"/>
<dbReference type="HOGENOM" id="CLU_085813_0_0_1"/>
<evidence type="ECO:0000313" key="2">
    <source>
        <dbReference type="EMBL" id="KDR69401.1"/>
    </source>
</evidence>
<name>A0A067SES3_GALM3</name>
<dbReference type="Proteomes" id="UP000027222">
    <property type="component" value="Unassembled WGS sequence"/>
</dbReference>
<feature type="domain" description="DUF6699" evidence="1">
    <location>
        <begin position="90"/>
        <end position="222"/>
    </location>
</feature>
<accession>A0A067SES3</accession>
<dbReference type="STRING" id="685588.A0A067SES3"/>
<dbReference type="Pfam" id="PF20415">
    <property type="entry name" value="DUF6699"/>
    <property type="match status" value="1"/>
</dbReference>
<dbReference type="InterPro" id="IPR046522">
    <property type="entry name" value="DUF6699"/>
</dbReference>
<gene>
    <name evidence="2" type="ORF">GALMADRAFT_255890</name>
</gene>
<dbReference type="AlphaFoldDB" id="A0A067SES3"/>
<sequence>MPGKTKQVRFAYKNTYHSPAAPPPPALYFSSSTATSSSGPITPPSSMRVIPGPSPYLPSHTIPSYSKIYEPSSKFSGRIQPHPYLDMSALTWDVMDHQSTATRHHHSLPSQAWREPATNPPVGFLSITSPYLPWTIKVLPSKGSFVTFEDVLSSIYRTLRTNISSSEFNLFPSSNDQRRATRAYEQRYRRQRSARIYDEEKRGGMKRVDFLMGHTRFLGISNVGRRPDEWQLNIT</sequence>
<dbReference type="OrthoDB" id="2783256at2759"/>
<keyword evidence="3" id="KW-1185">Reference proteome</keyword>
<evidence type="ECO:0000259" key="1">
    <source>
        <dbReference type="Pfam" id="PF20415"/>
    </source>
</evidence>